<sequence length="46" mass="5323">MSYYEELVQKKRIKLDIMVRQRRGLPTPSIFGKKKTQTKVVATAGK</sequence>
<reference evidence="1 2" key="1">
    <citation type="submission" date="2018-06" db="EMBL/GenBank/DDBJ databases">
        <title>Genomic Encyclopedia of Type Strains, Phase IV (KMG-IV): sequencing the most valuable type-strain genomes for metagenomic binning, comparative biology and taxonomic classification.</title>
        <authorList>
            <person name="Goeker M."/>
        </authorList>
    </citation>
    <scope>NUCLEOTIDE SEQUENCE [LARGE SCALE GENOMIC DNA]</scope>
    <source>
        <strain evidence="1 2">DSM 45521</strain>
    </source>
</reference>
<protein>
    <submittedName>
        <fullName evidence="1">Uncharacterized protein</fullName>
    </submittedName>
</protein>
<dbReference type="EMBL" id="QJSP01000014">
    <property type="protein sequence ID" value="PYE14052.1"/>
    <property type="molecule type" value="Genomic_DNA"/>
</dbReference>
<gene>
    <name evidence="1" type="ORF">DFR67_114151</name>
</gene>
<evidence type="ECO:0000313" key="1">
    <source>
        <dbReference type="EMBL" id="PYE14052.1"/>
    </source>
</evidence>
<accession>A0A318RHH0</accession>
<proteinExistence type="predicted"/>
<dbReference type="AlphaFoldDB" id="A0A318RHH0"/>
<evidence type="ECO:0000313" key="2">
    <source>
        <dbReference type="Proteomes" id="UP000247591"/>
    </source>
</evidence>
<dbReference type="RefSeq" id="WP_158540011.1">
    <property type="nucleotide sequence ID" value="NZ_QJSP01000014.1"/>
</dbReference>
<keyword evidence="2" id="KW-1185">Reference proteome</keyword>
<dbReference type="Proteomes" id="UP000247591">
    <property type="component" value="Unassembled WGS sequence"/>
</dbReference>
<organism evidence="1 2">
    <name type="scientific">Williamsia limnetica</name>
    <dbReference type="NCBI Taxonomy" id="882452"/>
    <lineage>
        <taxon>Bacteria</taxon>
        <taxon>Bacillati</taxon>
        <taxon>Actinomycetota</taxon>
        <taxon>Actinomycetes</taxon>
        <taxon>Mycobacteriales</taxon>
        <taxon>Nocardiaceae</taxon>
        <taxon>Williamsia</taxon>
    </lineage>
</organism>
<comment type="caution">
    <text evidence="1">The sequence shown here is derived from an EMBL/GenBank/DDBJ whole genome shotgun (WGS) entry which is preliminary data.</text>
</comment>
<name>A0A318RHH0_WILLI</name>